<comment type="caution">
    <text evidence="1">The sequence shown here is derived from an EMBL/GenBank/DDBJ whole genome shotgun (WGS) entry which is preliminary data.</text>
</comment>
<evidence type="ECO:0000313" key="2">
    <source>
        <dbReference type="Proteomes" id="UP000663844"/>
    </source>
</evidence>
<dbReference type="AlphaFoldDB" id="A0A820S3M6"/>
<gene>
    <name evidence="1" type="ORF">OXD698_LOCUS54087</name>
</gene>
<accession>A0A820S3M6</accession>
<dbReference type="EMBL" id="CAJOAZ010032217">
    <property type="protein sequence ID" value="CAF4445740.1"/>
    <property type="molecule type" value="Genomic_DNA"/>
</dbReference>
<sequence>MSNFDANNVNYAVYRSNDSINNFKIRVKLERLTSNALLPSLERLKYEKELSRLLNPDGKPKRTEVVPILDQTHKSNYEEVVISW</sequence>
<organism evidence="1 2">
    <name type="scientific">Adineta steineri</name>
    <dbReference type="NCBI Taxonomy" id="433720"/>
    <lineage>
        <taxon>Eukaryota</taxon>
        <taxon>Metazoa</taxon>
        <taxon>Spiralia</taxon>
        <taxon>Gnathifera</taxon>
        <taxon>Rotifera</taxon>
        <taxon>Eurotatoria</taxon>
        <taxon>Bdelloidea</taxon>
        <taxon>Adinetida</taxon>
        <taxon>Adinetidae</taxon>
        <taxon>Adineta</taxon>
    </lineage>
</organism>
<dbReference type="Proteomes" id="UP000663844">
    <property type="component" value="Unassembled WGS sequence"/>
</dbReference>
<name>A0A820S3M6_9BILA</name>
<reference evidence="1" key="1">
    <citation type="submission" date="2021-02" db="EMBL/GenBank/DDBJ databases">
        <authorList>
            <person name="Nowell W R."/>
        </authorList>
    </citation>
    <scope>NUCLEOTIDE SEQUENCE</scope>
</reference>
<proteinExistence type="predicted"/>
<evidence type="ECO:0000313" key="1">
    <source>
        <dbReference type="EMBL" id="CAF4445740.1"/>
    </source>
</evidence>
<protein>
    <submittedName>
        <fullName evidence="1">Uncharacterized protein</fullName>
    </submittedName>
</protein>